<dbReference type="Proteomes" id="UP000054911">
    <property type="component" value="Unassembled WGS sequence"/>
</dbReference>
<feature type="chain" id="PRO_5007620542" description="EF-hand domain-containing protein" evidence="1">
    <location>
        <begin position="23"/>
        <end position="100"/>
    </location>
</feature>
<dbReference type="RefSeq" id="WP_061174725.1">
    <property type="nucleotide sequence ID" value="NZ_FCOE02000006.1"/>
</dbReference>
<dbReference type="InterPro" id="IPR011992">
    <property type="entry name" value="EF-hand-dom_pair"/>
</dbReference>
<evidence type="ECO:0000259" key="2">
    <source>
        <dbReference type="PROSITE" id="PS50222"/>
    </source>
</evidence>
<feature type="domain" description="EF-hand" evidence="2">
    <location>
        <begin position="64"/>
        <end position="99"/>
    </location>
</feature>
<dbReference type="GO" id="GO:0005509">
    <property type="term" value="F:calcium ion binding"/>
    <property type="evidence" value="ECO:0007669"/>
    <property type="project" value="InterPro"/>
</dbReference>
<name>A0A158AGG2_9BURK</name>
<keyword evidence="4" id="KW-1185">Reference proteome</keyword>
<evidence type="ECO:0000256" key="1">
    <source>
        <dbReference type="SAM" id="SignalP"/>
    </source>
</evidence>
<dbReference type="OrthoDB" id="5461251at2"/>
<dbReference type="PROSITE" id="PS50222">
    <property type="entry name" value="EF_HAND_2"/>
    <property type="match status" value="1"/>
</dbReference>
<dbReference type="InterPro" id="IPR002048">
    <property type="entry name" value="EF_hand_dom"/>
</dbReference>
<accession>A0A158AGG2</accession>
<feature type="signal peptide" evidence="1">
    <location>
        <begin position="1"/>
        <end position="22"/>
    </location>
</feature>
<dbReference type="SUPFAM" id="SSF47473">
    <property type="entry name" value="EF-hand"/>
    <property type="match status" value="1"/>
</dbReference>
<evidence type="ECO:0000313" key="4">
    <source>
        <dbReference type="Proteomes" id="UP000054911"/>
    </source>
</evidence>
<keyword evidence="1" id="KW-0732">Signal</keyword>
<dbReference type="STRING" id="1777141.AWB80_02216"/>
<evidence type="ECO:0000313" key="3">
    <source>
        <dbReference type="EMBL" id="SAK56951.1"/>
    </source>
</evidence>
<protein>
    <recommendedName>
        <fullName evidence="2">EF-hand domain-containing protein</fullName>
    </recommendedName>
</protein>
<dbReference type="EMBL" id="FCOE02000006">
    <property type="protein sequence ID" value="SAK56951.1"/>
    <property type="molecule type" value="Genomic_DNA"/>
</dbReference>
<sequence length="100" mass="10828">MRKILVILAACAACATSGVAFAQTATQPMGASPRVERALGQVQTRFASANTTHDGKLTREQAATGMPMVAKHFDEIDTHKNGYVTLPQIEAFMREHATQR</sequence>
<comment type="caution">
    <text evidence="3">The sequence shown here is derived from an EMBL/GenBank/DDBJ whole genome shotgun (WGS) entry which is preliminary data.</text>
</comment>
<organism evidence="3 4">
    <name type="scientific">Caballeronia pedi</name>
    <dbReference type="NCBI Taxonomy" id="1777141"/>
    <lineage>
        <taxon>Bacteria</taxon>
        <taxon>Pseudomonadati</taxon>
        <taxon>Pseudomonadota</taxon>
        <taxon>Betaproteobacteria</taxon>
        <taxon>Burkholderiales</taxon>
        <taxon>Burkholderiaceae</taxon>
        <taxon>Caballeronia</taxon>
    </lineage>
</organism>
<reference evidence="3" key="1">
    <citation type="submission" date="2016-01" db="EMBL/GenBank/DDBJ databases">
        <authorList>
            <person name="Peeters C."/>
        </authorList>
    </citation>
    <scope>NUCLEOTIDE SEQUENCE [LARGE SCALE GENOMIC DNA]</scope>
    <source>
        <strain evidence="3">LMG 29323</strain>
    </source>
</reference>
<proteinExistence type="predicted"/>
<dbReference type="AlphaFoldDB" id="A0A158AGG2"/>
<dbReference type="Gene3D" id="1.10.238.10">
    <property type="entry name" value="EF-hand"/>
    <property type="match status" value="1"/>
</dbReference>
<gene>
    <name evidence="3" type="ORF">AWB80_02216</name>
</gene>